<comment type="subcellular location">
    <subcellularLocation>
        <location evidence="3">Chromosome</location>
        <location evidence="3">Centromere</location>
        <location evidence="3">Kinetochore</location>
    </subcellularLocation>
    <subcellularLocation>
        <location evidence="2">Cytoplasm</location>
        <location evidence="2">Cytoskeleton</location>
        <location evidence="2">Spindle</location>
    </subcellularLocation>
    <subcellularLocation>
        <location evidence="1">Nucleus</location>
    </subcellularLocation>
</comment>
<keyword evidence="8" id="KW-0132">Cell division</keyword>
<evidence type="ECO:0000256" key="2">
    <source>
        <dbReference type="ARBA" id="ARBA00004186"/>
    </source>
</evidence>
<organism evidence="17 18">
    <name type="scientific">Tetrapisispora phaffii (strain ATCC 24235 / CBS 4417 / NBRC 1672 / NRRL Y-8282 / UCD 70-5)</name>
    <name type="common">Yeast</name>
    <name type="synonym">Fabospora phaffii</name>
    <dbReference type="NCBI Taxonomy" id="1071381"/>
    <lineage>
        <taxon>Eukaryota</taxon>
        <taxon>Fungi</taxon>
        <taxon>Dikarya</taxon>
        <taxon>Ascomycota</taxon>
        <taxon>Saccharomycotina</taxon>
        <taxon>Saccharomycetes</taxon>
        <taxon>Saccharomycetales</taxon>
        <taxon>Saccharomycetaceae</taxon>
        <taxon>Tetrapisispora</taxon>
    </lineage>
</organism>
<dbReference type="OrthoDB" id="5516652at2759"/>
<keyword evidence="18" id="KW-1185">Reference proteome</keyword>
<keyword evidence="13" id="KW-0539">Nucleus</keyword>
<dbReference type="GO" id="GO:0005874">
    <property type="term" value="C:microtubule"/>
    <property type="evidence" value="ECO:0007669"/>
    <property type="project" value="UniProtKB-KW"/>
</dbReference>
<dbReference type="OMA" id="HESTQFN"/>
<dbReference type="Pfam" id="PF08650">
    <property type="entry name" value="DASH_Dad4"/>
    <property type="match status" value="1"/>
</dbReference>
<dbReference type="KEGG" id="tpf:TPHA_0E01100"/>
<dbReference type="PANTHER" id="PTHR28222">
    <property type="entry name" value="DASH COMPLEX SUBUNIT DAD4"/>
    <property type="match status" value="1"/>
</dbReference>
<dbReference type="GO" id="GO:0051010">
    <property type="term" value="F:microtubule plus-end binding"/>
    <property type="evidence" value="ECO:0007669"/>
    <property type="project" value="EnsemblFungi"/>
</dbReference>
<evidence type="ECO:0000256" key="16">
    <source>
        <dbReference type="ARBA" id="ARBA00030569"/>
    </source>
</evidence>
<evidence type="ECO:0000313" key="17">
    <source>
        <dbReference type="EMBL" id="CCE63204.1"/>
    </source>
</evidence>
<evidence type="ECO:0000256" key="4">
    <source>
        <dbReference type="ARBA" id="ARBA00009754"/>
    </source>
</evidence>
<dbReference type="EMBL" id="HE612860">
    <property type="protein sequence ID" value="CCE63204.1"/>
    <property type="molecule type" value="Genomic_DNA"/>
</dbReference>
<keyword evidence="6" id="KW-0158">Chromosome</keyword>
<dbReference type="GO" id="GO:0042729">
    <property type="term" value="C:DASH complex"/>
    <property type="evidence" value="ECO:0007669"/>
    <property type="project" value="EnsemblFungi"/>
</dbReference>
<keyword evidence="15" id="KW-0137">Centromere</keyword>
<protein>
    <recommendedName>
        <fullName evidence="5">DASH complex subunit DAD4</fullName>
    </recommendedName>
    <alternativeName>
        <fullName evidence="16">Outer kinetochore protein DAD4</fullName>
    </alternativeName>
</protein>
<evidence type="ECO:0000256" key="13">
    <source>
        <dbReference type="ARBA" id="ARBA00023242"/>
    </source>
</evidence>
<dbReference type="Proteomes" id="UP000005666">
    <property type="component" value="Chromosome 5"/>
</dbReference>
<dbReference type="InterPro" id="IPR013959">
    <property type="entry name" value="DASH_Dad4"/>
</dbReference>
<dbReference type="HOGENOM" id="CLU_177920_0_0_1"/>
<evidence type="ECO:0000256" key="9">
    <source>
        <dbReference type="ARBA" id="ARBA00022701"/>
    </source>
</evidence>
<dbReference type="GO" id="GO:0051987">
    <property type="term" value="P:positive regulation of attachment of spindle microtubules to kinetochore"/>
    <property type="evidence" value="ECO:0007669"/>
    <property type="project" value="EnsemblFungi"/>
</dbReference>
<evidence type="ECO:0000256" key="14">
    <source>
        <dbReference type="ARBA" id="ARBA00023306"/>
    </source>
</evidence>
<proteinExistence type="inferred from homology"/>
<sequence>MAGEEMNNPYEQEQINILDRIIKNIERLNQKCHYFEYNFNRYKSKNKNLEIMGKLSENYNNNLQFNLEASGKRNGPL</sequence>
<accession>G8BTH6</accession>
<keyword evidence="9" id="KW-0493">Microtubule</keyword>
<dbReference type="eggNOG" id="ENOG502S890">
    <property type="taxonomic scope" value="Eukaryota"/>
</dbReference>
<keyword evidence="12" id="KW-0206">Cytoskeleton</keyword>
<dbReference type="GO" id="GO:0072686">
    <property type="term" value="C:mitotic spindle"/>
    <property type="evidence" value="ECO:0007669"/>
    <property type="project" value="InterPro"/>
</dbReference>
<evidence type="ECO:0000256" key="7">
    <source>
        <dbReference type="ARBA" id="ARBA00022490"/>
    </source>
</evidence>
<evidence type="ECO:0000256" key="15">
    <source>
        <dbReference type="ARBA" id="ARBA00023328"/>
    </source>
</evidence>
<dbReference type="GO" id="GO:1990976">
    <property type="term" value="P:protein transport along microtubule to mitotic spindle pole body"/>
    <property type="evidence" value="ECO:0007669"/>
    <property type="project" value="EnsemblFungi"/>
</dbReference>
<comment type="similarity">
    <text evidence="4">Belongs to the DASH complex DAD4 family.</text>
</comment>
<evidence type="ECO:0000256" key="6">
    <source>
        <dbReference type="ARBA" id="ARBA00022454"/>
    </source>
</evidence>
<evidence type="ECO:0000256" key="12">
    <source>
        <dbReference type="ARBA" id="ARBA00023212"/>
    </source>
</evidence>
<evidence type="ECO:0000256" key="8">
    <source>
        <dbReference type="ARBA" id="ARBA00022618"/>
    </source>
</evidence>
<keyword evidence="14" id="KW-0131">Cell cycle</keyword>
<keyword evidence="10" id="KW-0498">Mitosis</keyword>
<dbReference type="GO" id="GO:0031116">
    <property type="term" value="P:positive regulation of microtubule polymerization"/>
    <property type="evidence" value="ECO:0007669"/>
    <property type="project" value="EnsemblFungi"/>
</dbReference>
<dbReference type="AlphaFoldDB" id="G8BTH6"/>
<name>G8BTH6_TETPH</name>
<evidence type="ECO:0000313" key="18">
    <source>
        <dbReference type="Proteomes" id="UP000005666"/>
    </source>
</evidence>
<dbReference type="GO" id="GO:1990758">
    <property type="term" value="P:mitotic sister chromatid biorientation"/>
    <property type="evidence" value="ECO:0007669"/>
    <property type="project" value="EnsemblFungi"/>
</dbReference>
<dbReference type="GO" id="GO:0051301">
    <property type="term" value="P:cell division"/>
    <property type="evidence" value="ECO:0007669"/>
    <property type="project" value="UniProtKB-KW"/>
</dbReference>
<reference evidence="17 18" key="1">
    <citation type="journal article" date="2011" name="Proc. Natl. Acad. Sci. U.S.A.">
        <title>Evolutionary erosion of yeast sex chromosomes by mating-type switching accidents.</title>
        <authorList>
            <person name="Gordon J.L."/>
            <person name="Armisen D."/>
            <person name="Proux-Wera E."/>
            <person name="Oheigeartaigh S.S."/>
            <person name="Byrne K.P."/>
            <person name="Wolfe K.H."/>
        </authorList>
    </citation>
    <scope>NUCLEOTIDE SEQUENCE [LARGE SCALE GENOMIC DNA]</scope>
    <source>
        <strain evidence="18">ATCC 24235 / CBS 4417 / NBRC 1672 / NRRL Y-8282 / UCD 70-5</strain>
    </source>
</reference>
<dbReference type="RefSeq" id="XP_003685638.1">
    <property type="nucleotide sequence ID" value="XM_003685590.1"/>
</dbReference>
<evidence type="ECO:0000256" key="11">
    <source>
        <dbReference type="ARBA" id="ARBA00022838"/>
    </source>
</evidence>
<evidence type="ECO:0000256" key="5">
    <source>
        <dbReference type="ARBA" id="ARBA00020259"/>
    </source>
</evidence>
<keyword evidence="11" id="KW-0995">Kinetochore</keyword>
<gene>
    <name evidence="17" type="primary">TPHA0E01100</name>
    <name evidence="17" type="ordered locus">TPHA_0E01100</name>
</gene>
<dbReference type="GeneID" id="11531534"/>
<evidence type="ECO:0000256" key="3">
    <source>
        <dbReference type="ARBA" id="ARBA00004629"/>
    </source>
</evidence>
<evidence type="ECO:0000256" key="10">
    <source>
        <dbReference type="ARBA" id="ARBA00022776"/>
    </source>
</evidence>
<evidence type="ECO:0000256" key="1">
    <source>
        <dbReference type="ARBA" id="ARBA00004123"/>
    </source>
</evidence>
<dbReference type="PANTHER" id="PTHR28222:SF1">
    <property type="entry name" value="DASH COMPLEX SUBUNIT DAD4"/>
    <property type="match status" value="1"/>
</dbReference>
<keyword evidence="7" id="KW-0963">Cytoplasm</keyword>
<dbReference type="STRING" id="1071381.G8BTH6"/>